<keyword evidence="2" id="KW-0863">Zinc-finger</keyword>
<gene>
    <name evidence="6" type="ORF">AFUS01_LOCUS35676</name>
</gene>
<evidence type="ECO:0000256" key="4">
    <source>
        <dbReference type="SAM" id="MobiDB-lite"/>
    </source>
</evidence>
<name>A0A8J2L5Q1_9HEXA</name>
<evidence type="ECO:0000256" key="3">
    <source>
        <dbReference type="ARBA" id="ARBA00022833"/>
    </source>
</evidence>
<dbReference type="Proteomes" id="UP000708208">
    <property type="component" value="Unassembled WGS sequence"/>
</dbReference>
<accession>A0A8J2L5Q1</accession>
<comment type="caution">
    <text evidence="6">The sequence shown here is derived from an EMBL/GenBank/DDBJ whole genome shotgun (WGS) entry which is preliminary data.</text>
</comment>
<keyword evidence="7" id="KW-1185">Reference proteome</keyword>
<evidence type="ECO:0000256" key="1">
    <source>
        <dbReference type="ARBA" id="ARBA00022723"/>
    </source>
</evidence>
<reference evidence="6" key="1">
    <citation type="submission" date="2021-06" db="EMBL/GenBank/DDBJ databases">
        <authorList>
            <person name="Hodson N. C."/>
            <person name="Mongue J. A."/>
            <person name="Jaron S. K."/>
        </authorList>
    </citation>
    <scope>NUCLEOTIDE SEQUENCE</scope>
</reference>
<organism evidence="6 7">
    <name type="scientific">Allacma fusca</name>
    <dbReference type="NCBI Taxonomy" id="39272"/>
    <lineage>
        <taxon>Eukaryota</taxon>
        <taxon>Metazoa</taxon>
        <taxon>Ecdysozoa</taxon>
        <taxon>Arthropoda</taxon>
        <taxon>Hexapoda</taxon>
        <taxon>Collembola</taxon>
        <taxon>Symphypleona</taxon>
        <taxon>Sminthuridae</taxon>
        <taxon>Allacma</taxon>
    </lineage>
</organism>
<dbReference type="InterPro" id="IPR019787">
    <property type="entry name" value="Znf_PHD-finger"/>
</dbReference>
<evidence type="ECO:0000313" key="6">
    <source>
        <dbReference type="EMBL" id="CAG7825573.1"/>
    </source>
</evidence>
<feature type="domain" description="PHD-type" evidence="5">
    <location>
        <begin position="115"/>
        <end position="150"/>
    </location>
</feature>
<keyword evidence="1" id="KW-0479">Metal-binding</keyword>
<feature type="region of interest" description="Disordered" evidence="4">
    <location>
        <begin position="90"/>
        <end position="111"/>
    </location>
</feature>
<dbReference type="GO" id="GO:0008270">
    <property type="term" value="F:zinc ion binding"/>
    <property type="evidence" value="ECO:0007669"/>
    <property type="project" value="UniProtKB-KW"/>
</dbReference>
<dbReference type="Pfam" id="PF00628">
    <property type="entry name" value="PHD"/>
    <property type="match status" value="1"/>
</dbReference>
<dbReference type="AlphaFoldDB" id="A0A8J2L5Q1"/>
<sequence length="160" mass="18684">MATESEGELREKLKKWSKLGNNVTKVVLTLHIVTDGDARKLYSRYNRKGGVYEKAAIMLFKENHVVHRSLLWKMWNFNKRGTQDYFNQKCPNHDSRSKKQKGGASTSDSKDAKYCYCKTDDDKHEKGAIQCDYCNDWFHITCCNITMLEALLIEKFKYLV</sequence>
<evidence type="ECO:0000259" key="5">
    <source>
        <dbReference type="Pfam" id="PF00628"/>
    </source>
</evidence>
<evidence type="ECO:0000256" key="2">
    <source>
        <dbReference type="ARBA" id="ARBA00022771"/>
    </source>
</evidence>
<dbReference type="EMBL" id="CAJVCH010536757">
    <property type="protein sequence ID" value="CAG7825573.1"/>
    <property type="molecule type" value="Genomic_DNA"/>
</dbReference>
<evidence type="ECO:0000313" key="7">
    <source>
        <dbReference type="Proteomes" id="UP000708208"/>
    </source>
</evidence>
<protein>
    <recommendedName>
        <fullName evidence="5">PHD-type domain-containing protein</fullName>
    </recommendedName>
</protein>
<proteinExistence type="predicted"/>
<dbReference type="OrthoDB" id="6153983at2759"/>
<keyword evidence="3" id="KW-0862">Zinc</keyword>